<reference evidence="2" key="3">
    <citation type="submission" date="2021-06" db="EMBL/GenBank/DDBJ databases">
        <title>Genomic Description and Analysis of Intracellular Bacteria, Candidatus Berkiella cookevillensis and Candidatus Berkiella aquae.</title>
        <authorList>
            <person name="Kidane D.T."/>
            <person name="Mehari Y.T."/>
            <person name="Rice F.C."/>
            <person name="Arivett B.A."/>
            <person name="Farone A.L."/>
            <person name="Berk S.G."/>
            <person name="Farone M.B."/>
        </authorList>
    </citation>
    <scope>NUCLEOTIDE SEQUENCE</scope>
    <source>
        <strain evidence="2">HT99</strain>
    </source>
</reference>
<dbReference type="CDD" id="cd21472">
    <property type="entry name" value="CylC-like"/>
    <property type="match status" value="1"/>
</dbReference>
<evidence type="ECO:0000313" key="3">
    <source>
        <dbReference type="Proteomes" id="UP000051497"/>
    </source>
</evidence>
<dbReference type="PATRIC" id="fig|1590043.3.peg.1204"/>
<name>A0A0Q9YYF7_9GAMM</name>
<comment type="caution">
    <text evidence="1">The sequence shown here is derived from an EMBL/GenBank/DDBJ whole genome shotgun (WGS) entry which is preliminary data.</text>
</comment>
<reference evidence="1" key="1">
    <citation type="submission" date="2015-09" db="EMBL/GenBank/DDBJ databases">
        <title>Draft Genome Sequences of Two Novel Amoeba-resistant Intranuclear Bacteria, Candidatus Berkiella cookevillensis and Candidatus Berkiella aquae.</title>
        <authorList>
            <person name="Mehari Y.T."/>
            <person name="Arivett B.A."/>
            <person name="Farone A.L."/>
            <person name="Gunderson J.H."/>
            <person name="Farone M.B."/>
        </authorList>
    </citation>
    <scope>NUCLEOTIDE SEQUENCE [LARGE SCALE GENOMIC DNA]</scope>
    <source>
        <strain evidence="1">HT99</strain>
    </source>
</reference>
<dbReference type="STRING" id="295108.HT99x_01192"/>
<reference evidence="2" key="2">
    <citation type="journal article" date="2016" name="Genome Announc.">
        <title>Draft Genome Sequences of Two Novel Amoeba-Resistant Intranuclear Bacteria, 'Candidatus Berkiella cookevillensis' and 'Candidatus Berkiella aquae'.</title>
        <authorList>
            <person name="Mehari Y.T."/>
            <person name="Arivett B.A."/>
            <person name="Farone A.L."/>
            <person name="Gunderson J.H."/>
            <person name="Farone M.B."/>
        </authorList>
    </citation>
    <scope>NUCLEOTIDE SEQUENCE</scope>
    <source>
        <strain evidence="2">HT99</strain>
    </source>
</reference>
<dbReference type="EMBL" id="LKAJ01000003">
    <property type="protein sequence ID" value="KRG21998.1"/>
    <property type="molecule type" value="Genomic_DNA"/>
</dbReference>
<sequence length="399" mass="47177">MHPHLTQRQNKSLLDEPLIHKKLHFNYEKNKELDHTALIDKATEAFDYEACKESYWNPEQLSLMHGTPLWDEASQTQRIILNQLYWIAYYSQIVSAEIATIYFNHIAATGLYSLEDFRIICDTLDLETRQERSHIHAFKTISEDVEWRLFGKRLFTYPMRGPLEQTMVFADRNRFSDFWRKLRLKAYSLISPQNAFLASQYLLIRGLRTLNGKLIQHKLAKDYMVLQDKSIAPIPTQINYFHFMDESYHFNTSKIVGLEIIKCLEKPTAYETWVVNKAIEGCQQDHFNFSVVVNGIFWYEPALYRTMYQLLTSNVFNMDKHEALNMLKRCFTQENEAMHKSFELHNIAIASYKALLSPLAYLNKTNKEMTIMSKNNIGLHLKQNQRQFKRFIANEKIHH</sequence>
<dbReference type="InterPro" id="IPR049717">
    <property type="entry name" value="CylC-like"/>
</dbReference>
<evidence type="ECO:0000313" key="2">
    <source>
        <dbReference type="EMBL" id="MCS5710313.1"/>
    </source>
</evidence>
<protein>
    <recommendedName>
        <fullName evidence="4">p-aminobenzoate N-oxygenase AurF</fullName>
    </recommendedName>
</protein>
<dbReference type="AlphaFoldDB" id="A0A0Q9YYF7"/>
<gene>
    <name evidence="2" type="ORF">HT99x_002645</name>
    <name evidence="1" type="ORF">HT99x_01192</name>
</gene>
<evidence type="ECO:0000313" key="1">
    <source>
        <dbReference type="EMBL" id="KRG21998.1"/>
    </source>
</evidence>
<proteinExistence type="predicted"/>
<dbReference type="Proteomes" id="UP000051497">
    <property type="component" value="Unassembled WGS sequence"/>
</dbReference>
<dbReference type="RefSeq" id="WP_075065806.1">
    <property type="nucleotide sequence ID" value="NZ_LKAJ02000001.1"/>
</dbReference>
<dbReference type="EMBL" id="LKAJ02000001">
    <property type="protein sequence ID" value="MCS5710313.1"/>
    <property type="molecule type" value="Genomic_DNA"/>
</dbReference>
<evidence type="ECO:0008006" key="4">
    <source>
        <dbReference type="Google" id="ProtNLM"/>
    </source>
</evidence>
<organism evidence="1">
    <name type="scientific">Candidatus Berkiella aquae</name>
    <dbReference type="NCBI Taxonomy" id="295108"/>
    <lineage>
        <taxon>Bacteria</taxon>
        <taxon>Pseudomonadati</taxon>
        <taxon>Pseudomonadota</taxon>
        <taxon>Gammaproteobacteria</taxon>
        <taxon>Candidatus Berkiellales</taxon>
        <taxon>Candidatus Berkiellaceae</taxon>
        <taxon>Candidatus Berkiella</taxon>
    </lineage>
</organism>
<accession>A0A0Q9YYF7</accession>
<keyword evidence="3" id="KW-1185">Reference proteome</keyword>
<dbReference type="OrthoDB" id="786532at2"/>